<dbReference type="InterPro" id="IPR036249">
    <property type="entry name" value="Thioredoxin-like_sf"/>
</dbReference>
<dbReference type="Proteomes" id="UP000247523">
    <property type="component" value="Unassembled WGS sequence"/>
</dbReference>
<accession>A0A255I7G3</accession>
<protein>
    <submittedName>
        <fullName evidence="3">ArsC family transcriptional regulator</fullName>
    </submittedName>
    <submittedName>
        <fullName evidence="2">Arsenate reductase-like glutaredoxin family protein</fullName>
    </submittedName>
</protein>
<dbReference type="Proteomes" id="UP000216411">
    <property type="component" value="Unassembled WGS sequence"/>
</dbReference>
<dbReference type="SUPFAM" id="SSF52833">
    <property type="entry name" value="Thioredoxin-like"/>
    <property type="match status" value="1"/>
</dbReference>
<dbReference type="InterPro" id="IPR006660">
    <property type="entry name" value="Arsenate_reductase-like"/>
</dbReference>
<evidence type="ECO:0000313" key="5">
    <source>
        <dbReference type="Proteomes" id="UP000247523"/>
    </source>
</evidence>
<reference evidence="2 5" key="2">
    <citation type="submission" date="2018-05" db="EMBL/GenBank/DDBJ databases">
        <title>Genomic Encyclopedia of Type Strains, Phase IV (KMG-IV): sequencing the most valuable type-strain genomes for metagenomic binning, comparative biology and taxonomic classification.</title>
        <authorList>
            <person name="Goeker M."/>
        </authorList>
    </citation>
    <scope>NUCLEOTIDE SEQUENCE [LARGE SCALE GENOMIC DNA]</scope>
    <source>
        <strain evidence="2 5">DSM 28816</strain>
    </source>
</reference>
<evidence type="ECO:0000313" key="2">
    <source>
        <dbReference type="EMBL" id="PXV95869.1"/>
    </source>
</evidence>
<gene>
    <name evidence="2" type="ORF">C8E03_101500</name>
    <name evidence="3" type="ORF">CG710_000680</name>
</gene>
<dbReference type="Gene3D" id="3.40.30.10">
    <property type="entry name" value="Glutaredoxin"/>
    <property type="match status" value="1"/>
</dbReference>
<name>A0A255I7G3_9FIRM</name>
<dbReference type="PANTHER" id="PTHR30041">
    <property type="entry name" value="ARSENATE REDUCTASE"/>
    <property type="match status" value="1"/>
</dbReference>
<dbReference type="AlphaFoldDB" id="A0A255I7G3"/>
<dbReference type="PROSITE" id="PS51353">
    <property type="entry name" value="ARSC"/>
    <property type="match status" value="1"/>
</dbReference>
<evidence type="ECO:0000313" key="4">
    <source>
        <dbReference type="Proteomes" id="UP000216411"/>
    </source>
</evidence>
<dbReference type="PANTHER" id="PTHR30041:SF8">
    <property type="entry name" value="PROTEIN YFFB"/>
    <property type="match status" value="1"/>
</dbReference>
<dbReference type="EMBL" id="QICS01000001">
    <property type="protein sequence ID" value="PXV95869.1"/>
    <property type="molecule type" value="Genomic_DNA"/>
</dbReference>
<organism evidence="2 5">
    <name type="scientific">Lachnotalea glycerini</name>
    <dbReference type="NCBI Taxonomy" id="1763509"/>
    <lineage>
        <taxon>Bacteria</taxon>
        <taxon>Bacillati</taxon>
        <taxon>Bacillota</taxon>
        <taxon>Clostridia</taxon>
        <taxon>Lachnospirales</taxon>
        <taxon>Lachnospiraceae</taxon>
        <taxon>Lachnotalea</taxon>
    </lineage>
</organism>
<comment type="caution">
    <text evidence="2">The sequence shown here is derived from an EMBL/GenBank/DDBJ whole genome shotgun (WGS) entry which is preliminary data.</text>
</comment>
<evidence type="ECO:0000256" key="1">
    <source>
        <dbReference type="PROSITE-ProRule" id="PRU01282"/>
    </source>
</evidence>
<comment type="similarity">
    <text evidence="1">Belongs to the ArsC family.</text>
</comment>
<reference evidence="3 4" key="1">
    <citation type="journal article" date="2017" name="Genome Announc.">
        <title>Draft Genome Sequence of a Sporulating and Motile Strain of Lachnotalea glycerini Isolated from Water in Quebec City, Canada.</title>
        <authorList>
            <person name="Maheux A.F."/>
            <person name="Boudreau D.K."/>
            <person name="Berube E."/>
            <person name="Boissinot M."/>
            <person name="Raymond F."/>
            <person name="Brodeur S."/>
            <person name="Corbeil J."/>
            <person name="Isabel S."/>
            <person name="Omar R.F."/>
            <person name="Bergeron M.G."/>
        </authorList>
    </citation>
    <scope>NUCLEOTIDE SEQUENCE [LARGE SCALE GENOMIC DNA]</scope>
    <source>
        <strain evidence="3 4">CCRI-19302</strain>
    </source>
</reference>
<proteinExistence type="inferred from homology"/>
<reference evidence="3" key="3">
    <citation type="submission" date="2018-07" db="EMBL/GenBank/DDBJ databases">
        <authorList>
            <person name="Quirk P.G."/>
            <person name="Krulwich T.A."/>
        </authorList>
    </citation>
    <scope>NUCLEOTIDE SEQUENCE</scope>
    <source>
        <strain evidence="3">CCRI-19302</strain>
    </source>
</reference>
<evidence type="ECO:0000313" key="3">
    <source>
        <dbReference type="EMBL" id="RDY33076.1"/>
    </source>
</evidence>
<sequence>MNIQIFGTNKCFDTKKAQRYFKEHGVKFQFIDLKEKGMSKGEYNSVKQSVGGLEHMLNPNCKDKDALALIQYIAKEDKDEKVLENQQVLLTPIVRNGKKATAGYQPDVWKGWD</sequence>
<dbReference type="OrthoDB" id="9803749at2"/>
<dbReference type="EMBL" id="NOKA02000001">
    <property type="protein sequence ID" value="RDY33076.1"/>
    <property type="molecule type" value="Genomic_DNA"/>
</dbReference>
<dbReference type="RefSeq" id="WP_094378863.1">
    <property type="nucleotide sequence ID" value="NZ_NOKA02000001.1"/>
</dbReference>
<keyword evidence="4" id="KW-1185">Reference proteome</keyword>